<evidence type="ECO:0000256" key="1">
    <source>
        <dbReference type="ARBA" id="ARBA00004496"/>
    </source>
</evidence>
<protein>
    <submittedName>
        <fullName evidence="9">Tetratricopeptide repeat protein</fullName>
    </submittedName>
</protein>
<dbReference type="InterPro" id="IPR011990">
    <property type="entry name" value="TPR-like_helical_dom_sf"/>
</dbReference>
<dbReference type="Gene3D" id="1.25.40.10">
    <property type="entry name" value="Tetratricopeptide repeat domain"/>
    <property type="match status" value="1"/>
</dbReference>
<feature type="transmembrane region" description="Helical" evidence="7">
    <location>
        <begin position="366"/>
        <end position="385"/>
    </location>
</feature>
<evidence type="ECO:0000256" key="7">
    <source>
        <dbReference type="SAM" id="Phobius"/>
    </source>
</evidence>
<accession>A0A6G1VII9</accession>
<dbReference type="PANTHER" id="PTHR46630">
    <property type="entry name" value="TETRATRICOPEPTIDE REPEAT PROTEIN 29"/>
    <property type="match status" value="1"/>
</dbReference>
<dbReference type="PROSITE" id="PS51257">
    <property type="entry name" value="PROKAR_LIPOPROTEIN"/>
    <property type="match status" value="1"/>
</dbReference>
<keyword evidence="7" id="KW-0812">Transmembrane</keyword>
<evidence type="ECO:0000313" key="10">
    <source>
        <dbReference type="Proteomes" id="UP000477980"/>
    </source>
</evidence>
<evidence type="ECO:0000256" key="3">
    <source>
        <dbReference type="ARBA" id="ARBA00022737"/>
    </source>
</evidence>
<sequence length="534" mass="61884">MKRKQFVISTIIALLLALFAGCKQSFSPALQKADQVLSTDTEKGSQMLDSICQAEPNMSIANQKYCQLLKLKASDKDYQPITNQKLLIDSLVSYFEHAGEDNLLTEAYFYAGRVYYEIGDKPEALKFYQKASEKVAKDNYALQGDIYCQMANVYSFTELNQEALEALKHAYRADSLSGNTRNMLFDLRDMGENYYVSKNYKCSEALFTKGLQIAERQKDTFMQGNFHHELANIFESKGQLEKAIFHINQYMSHLQDYPDKSGMLVTALEAFTSKGDKAAIEKCQQLMLKEGNIFSKQDAIENILRTSAYALKDSIFMSQFNLYIQYTDSVIKESHTDGIKKAEQSYYYKLKEEENKYLQTSNMTKSIGFIIAILSLIFCYIYFHLKIRTIKQNKKILELKLDKYKLLKEKNEYKPLDKLAKEEQQIKESHIYKRLMNGIEEQTFRLVEEDWKEIQNLINQSYENFDSNLRGFLDVTPQEYRICLLLKMGVSPTNIAHFVNLTKEAITASRRRMYTKAFSKKGKPADWDKIIISL</sequence>
<evidence type="ECO:0000256" key="4">
    <source>
        <dbReference type="ARBA" id="ARBA00022803"/>
    </source>
</evidence>
<comment type="caution">
    <text evidence="9">The sequence shown here is derived from an EMBL/GenBank/DDBJ whole genome shotgun (WGS) entry which is preliminary data.</text>
</comment>
<dbReference type="RefSeq" id="WP_153092436.1">
    <property type="nucleotide sequence ID" value="NZ_VZAH01000024.1"/>
</dbReference>
<dbReference type="OrthoDB" id="1070114at2"/>
<gene>
    <name evidence="9" type="ORF">F7D25_02580</name>
</gene>
<keyword evidence="8" id="KW-0732">Signal</keyword>
<feature type="repeat" description="TPR" evidence="6">
    <location>
        <begin position="105"/>
        <end position="138"/>
    </location>
</feature>
<dbReference type="Proteomes" id="UP000477980">
    <property type="component" value="Unassembled WGS sequence"/>
</dbReference>
<keyword evidence="7" id="KW-0472">Membrane</keyword>
<dbReference type="InterPro" id="IPR019734">
    <property type="entry name" value="TPR_rpt"/>
</dbReference>
<dbReference type="GO" id="GO:0005737">
    <property type="term" value="C:cytoplasm"/>
    <property type="evidence" value="ECO:0007669"/>
    <property type="project" value="UniProtKB-SubCell"/>
</dbReference>
<evidence type="ECO:0000256" key="2">
    <source>
        <dbReference type="ARBA" id="ARBA00022490"/>
    </source>
</evidence>
<evidence type="ECO:0000256" key="6">
    <source>
        <dbReference type="PROSITE-ProRule" id="PRU00339"/>
    </source>
</evidence>
<dbReference type="InterPro" id="IPR051476">
    <property type="entry name" value="Bac_ResReg_Asp_Phosphatase"/>
</dbReference>
<dbReference type="SUPFAM" id="SSF48452">
    <property type="entry name" value="TPR-like"/>
    <property type="match status" value="1"/>
</dbReference>
<name>A0A6G1VII9_9BACT</name>
<dbReference type="PROSITE" id="PS50005">
    <property type="entry name" value="TPR"/>
    <property type="match status" value="1"/>
</dbReference>
<evidence type="ECO:0000313" key="9">
    <source>
        <dbReference type="EMBL" id="MQP13317.1"/>
    </source>
</evidence>
<dbReference type="AlphaFoldDB" id="A0A6G1VII9"/>
<evidence type="ECO:0000256" key="8">
    <source>
        <dbReference type="SAM" id="SignalP"/>
    </source>
</evidence>
<dbReference type="Pfam" id="PF13181">
    <property type="entry name" value="TPR_8"/>
    <property type="match status" value="1"/>
</dbReference>
<reference evidence="9 10" key="1">
    <citation type="submission" date="2019-09" db="EMBL/GenBank/DDBJ databases">
        <title>Distinct polysaccharide growth profiles of human intestinal Prevotella copri isolates.</title>
        <authorList>
            <person name="Fehlner-Peach H."/>
            <person name="Magnabosco C."/>
            <person name="Raghavan V."/>
            <person name="Scher J.U."/>
            <person name="Tett A."/>
            <person name="Cox L.M."/>
            <person name="Gottsegen C."/>
            <person name="Watters A."/>
            <person name="Wiltshire- Gordon J.D."/>
            <person name="Segata N."/>
            <person name="Bonneau R."/>
            <person name="Littman D.R."/>
        </authorList>
    </citation>
    <scope>NUCLEOTIDE SEQUENCE [LARGE SCALE GENOMIC DNA]</scope>
    <source>
        <strain evidence="10">iAA917</strain>
    </source>
</reference>
<feature type="chain" id="PRO_5026319234" evidence="8">
    <location>
        <begin position="26"/>
        <end position="534"/>
    </location>
</feature>
<keyword evidence="7" id="KW-1133">Transmembrane helix</keyword>
<keyword evidence="4 6" id="KW-0802">TPR repeat</keyword>
<evidence type="ECO:0000256" key="5">
    <source>
        <dbReference type="ARBA" id="ARBA00038253"/>
    </source>
</evidence>
<comment type="similarity">
    <text evidence="5">Belongs to the Rap family.</text>
</comment>
<feature type="signal peptide" evidence="8">
    <location>
        <begin position="1"/>
        <end position="25"/>
    </location>
</feature>
<dbReference type="SMART" id="SM00028">
    <property type="entry name" value="TPR"/>
    <property type="match status" value="3"/>
</dbReference>
<comment type="subcellular location">
    <subcellularLocation>
        <location evidence="1">Cytoplasm</location>
    </subcellularLocation>
</comment>
<keyword evidence="2" id="KW-0963">Cytoplasm</keyword>
<proteinExistence type="inferred from homology"/>
<organism evidence="9 10">
    <name type="scientific">Segatella copri</name>
    <dbReference type="NCBI Taxonomy" id="165179"/>
    <lineage>
        <taxon>Bacteria</taxon>
        <taxon>Pseudomonadati</taxon>
        <taxon>Bacteroidota</taxon>
        <taxon>Bacteroidia</taxon>
        <taxon>Bacteroidales</taxon>
        <taxon>Prevotellaceae</taxon>
        <taxon>Segatella</taxon>
    </lineage>
</organism>
<dbReference type="PANTHER" id="PTHR46630:SF1">
    <property type="entry name" value="TETRATRICOPEPTIDE REPEAT PROTEIN 29"/>
    <property type="match status" value="1"/>
</dbReference>
<dbReference type="EMBL" id="VZAH01000024">
    <property type="protein sequence ID" value="MQP13317.1"/>
    <property type="molecule type" value="Genomic_DNA"/>
</dbReference>
<keyword evidence="3" id="KW-0677">Repeat</keyword>